<dbReference type="GO" id="GO:0016020">
    <property type="term" value="C:membrane"/>
    <property type="evidence" value="ECO:0007669"/>
    <property type="project" value="TreeGrafter"/>
</dbReference>
<feature type="domain" description="AB hydrolase-1" evidence="1">
    <location>
        <begin position="40"/>
        <end position="279"/>
    </location>
</feature>
<dbReference type="Proteomes" id="UP000006073">
    <property type="component" value="Unassembled WGS sequence"/>
</dbReference>
<dbReference type="AlphaFoldDB" id="S2DSM2"/>
<keyword evidence="3" id="KW-1185">Reference proteome</keyword>
<keyword evidence="2" id="KW-0012">Acyltransferase</keyword>
<dbReference type="PANTHER" id="PTHR43798:SF24">
    <property type="entry name" value="CIS-3-ALKYL-4-ALKYLOXETAN-2-ONE DECARBOXYLASE"/>
    <property type="match status" value="1"/>
</dbReference>
<dbReference type="GO" id="GO:0016787">
    <property type="term" value="F:hydrolase activity"/>
    <property type="evidence" value="ECO:0007669"/>
    <property type="project" value="UniProtKB-KW"/>
</dbReference>
<dbReference type="PANTHER" id="PTHR43798">
    <property type="entry name" value="MONOACYLGLYCEROL LIPASE"/>
    <property type="match status" value="1"/>
</dbReference>
<proteinExistence type="predicted"/>
<sequence>MMTATAQHPWLDKTEYPFTLRQFQVNGHQMNYIDEGAGEIILFVHGTPSWSFDFRKVIKGLQQENRCMAIDHIGFGLSDKPKDYDYSTQNHSHTLEQFILKKDLQNITLVLHDFGGPIGMAFALKYPERVKGLIIMNSWLWSSKGEPEYEKFAKILRSPLLPFLYRRLNFSPRFILPKSFGPKNKPESKILKHYRKSFSKASERNGALAFAKSLLNDQDWFESMWQQKEKLQDIPVLFIWGMADPIITPTNLKKFQEGFPDADVYQLEASGHFPQEEEPEKVVKAIQRFLKDENQVLNSPDRF</sequence>
<keyword evidence="2" id="KW-0808">Transferase</keyword>
<dbReference type="InterPro" id="IPR050266">
    <property type="entry name" value="AB_hydrolase_sf"/>
</dbReference>
<accession>S2DSM2</accession>
<reference evidence="2 3" key="1">
    <citation type="journal article" date="2013" name="Genome Announc.">
        <title>Draft Genome Sequence of Indibacter alkaliphilus Strain LW1T, Isolated from Lonar Lake, a Haloalkaline Lake in the Buldana District of Maharashtra, India.</title>
        <authorList>
            <person name="Singh A."/>
            <person name="Kumar Jangir P."/>
            <person name="Sharma R."/>
            <person name="Singh A."/>
            <person name="Kumar Pinnaka A."/>
            <person name="Shivaji S."/>
        </authorList>
    </citation>
    <scope>NUCLEOTIDE SEQUENCE [LARGE SCALE GENOMIC DNA]</scope>
    <source>
        <strain evidence="3">CCUG 57479 / KCTC 22604 / LW1</strain>
    </source>
</reference>
<dbReference type="SUPFAM" id="SSF53474">
    <property type="entry name" value="alpha/beta-Hydrolases"/>
    <property type="match status" value="1"/>
</dbReference>
<comment type="caution">
    <text evidence="2">The sequence shown here is derived from an EMBL/GenBank/DDBJ whole genome shotgun (WGS) entry which is preliminary data.</text>
</comment>
<evidence type="ECO:0000313" key="3">
    <source>
        <dbReference type="Proteomes" id="UP000006073"/>
    </source>
</evidence>
<dbReference type="eggNOG" id="COG0596">
    <property type="taxonomic scope" value="Bacteria"/>
</dbReference>
<dbReference type="EMBL" id="ALWO02000049">
    <property type="protein sequence ID" value="EOZ92863.1"/>
    <property type="molecule type" value="Genomic_DNA"/>
</dbReference>
<dbReference type="STRING" id="1189612.A33Q_3954"/>
<keyword evidence="2" id="KW-0378">Hydrolase</keyword>
<dbReference type="GO" id="GO:0016746">
    <property type="term" value="F:acyltransferase activity"/>
    <property type="evidence" value="ECO:0007669"/>
    <property type="project" value="UniProtKB-KW"/>
</dbReference>
<dbReference type="PRINTS" id="PR00111">
    <property type="entry name" value="ABHYDROLASE"/>
</dbReference>
<dbReference type="Gene3D" id="3.40.50.1820">
    <property type="entry name" value="alpha/beta hydrolase"/>
    <property type="match status" value="1"/>
</dbReference>
<dbReference type="InterPro" id="IPR000073">
    <property type="entry name" value="AB_hydrolase_1"/>
</dbReference>
<gene>
    <name evidence="2" type="ORF">A33Q_3954</name>
</gene>
<dbReference type="InterPro" id="IPR000639">
    <property type="entry name" value="Epox_hydrolase-like"/>
</dbReference>
<name>S2DSM2_INDAL</name>
<dbReference type="Pfam" id="PF00561">
    <property type="entry name" value="Abhydrolase_1"/>
    <property type="match status" value="1"/>
</dbReference>
<organism evidence="2 3">
    <name type="scientific">Indibacter alkaliphilus (strain CCUG 57479 / KCTC 22604 / LW1)</name>
    <dbReference type="NCBI Taxonomy" id="1189612"/>
    <lineage>
        <taxon>Bacteria</taxon>
        <taxon>Pseudomonadati</taxon>
        <taxon>Bacteroidota</taxon>
        <taxon>Cytophagia</taxon>
        <taxon>Cytophagales</taxon>
        <taxon>Cyclobacteriaceae</taxon>
    </lineage>
</organism>
<evidence type="ECO:0000313" key="2">
    <source>
        <dbReference type="EMBL" id="EOZ92863.1"/>
    </source>
</evidence>
<evidence type="ECO:0000259" key="1">
    <source>
        <dbReference type="Pfam" id="PF00561"/>
    </source>
</evidence>
<protein>
    <submittedName>
        <fullName evidence="2">Hydrolase or acyltransferase (Alpha/beta hydrolase superfamily)</fullName>
    </submittedName>
</protein>
<dbReference type="PRINTS" id="PR00412">
    <property type="entry name" value="EPOXHYDRLASE"/>
</dbReference>
<dbReference type="InterPro" id="IPR029058">
    <property type="entry name" value="AB_hydrolase_fold"/>
</dbReference>